<organism evidence="3 4">
    <name type="scientific">Tessaracoccus lapidicaptus</name>
    <dbReference type="NCBI Taxonomy" id="1427523"/>
    <lineage>
        <taxon>Bacteria</taxon>
        <taxon>Bacillati</taxon>
        <taxon>Actinomycetota</taxon>
        <taxon>Actinomycetes</taxon>
        <taxon>Propionibacteriales</taxon>
        <taxon>Propionibacteriaceae</taxon>
        <taxon>Tessaracoccus</taxon>
    </lineage>
</organism>
<dbReference type="RefSeq" id="WP_068751592.1">
    <property type="nucleotide sequence ID" value="NZ_LR214441.1"/>
</dbReference>
<dbReference type="Gene3D" id="2.40.260.10">
    <property type="entry name" value="Sortase"/>
    <property type="match status" value="1"/>
</dbReference>
<name>A0A1C0ALY9_9ACTN</name>
<evidence type="ECO:0000313" key="4">
    <source>
        <dbReference type="Proteomes" id="UP000093501"/>
    </source>
</evidence>
<dbReference type="CDD" id="cd05830">
    <property type="entry name" value="Sortase_E"/>
    <property type="match status" value="1"/>
</dbReference>
<keyword evidence="4" id="KW-1185">Reference proteome</keyword>
<evidence type="ECO:0000256" key="2">
    <source>
        <dbReference type="SAM" id="Phobius"/>
    </source>
</evidence>
<accession>A0A1C0ALY9</accession>
<dbReference type="SUPFAM" id="SSF63817">
    <property type="entry name" value="Sortase"/>
    <property type="match status" value="1"/>
</dbReference>
<feature type="transmembrane region" description="Helical" evidence="2">
    <location>
        <begin position="21"/>
        <end position="42"/>
    </location>
</feature>
<dbReference type="EMBL" id="MBQD01000021">
    <property type="protein sequence ID" value="OCL33834.1"/>
    <property type="molecule type" value="Genomic_DNA"/>
</dbReference>
<dbReference type="Proteomes" id="UP000093501">
    <property type="component" value="Unassembled WGS sequence"/>
</dbReference>
<dbReference type="InterPro" id="IPR023365">
    <property type="entry name" value="Sortase_dom-sf"/>
</dbReference>
<gene>
    <name evidence="3" type="ORF">BCR15_04155</name>
</gene>
<dbReference type="Pfam" id="PF04203">
    <property type="entry name" value="Sortase"/>
    <property type="match status" value="1"/>
</dbReference>
<keyword evidence="2" id="KW-0472">Membrane</keyword>
<dbReference type="InterPro" id="IPR005754">
    <property type="entry name" value="Sortase"/>
</dbReference>
<dbReference type="InterPro" id="IPR042003">
    <property type="entry name" value="Sortase_E"/>
</dbReference>
<evidence type="ECO:0008006" key="5">
    <source>
        <dbReference type="Google" id="ProtNLM"/>
    </source>
</evidence>
<keyword evidence="1" id="KW-0378">Hydrolase</keyword>
<evidence type="ECO:0000256" key="1">
    <source>
        <dbReference type="ARBA" id="ARBA00022801"/>
    </source>
</evidence>
<keyword evidence="2" id="KW-0812">Transmembrane</keyword>
<dbReference type="GO" id="GO:0016787">
    <property type="term" value="F:hydrolase activity"/>
    <property type="evidence" value="ECO:0007669"/>
    <property type="project" value="UniProtKB-KW"/>
</dbReference>
<sequence length="239" mass="25248">MEAKRAADGASVTRSRRRLSPAVLVAIAVVTALLAAGGYLAWQVYGTTWLARDRAAGTVAELRASWAAATPTPTPTPDAPDADPQVPVPALPEPGEAAWILRIPSLGVEWPVVSGVEGRLLTEAVGWYPSTALPGQVGNTAIAGLRLTNGAPFERLLELREGDEVIIDTATATFTYRIVLAPAELTVQADESWVLDPVPGEPDTVPSQALLTLTTHEDLIDTPDRSVGFGVLEKAETTR</sequence>
<comment type="caution">
    <text evidence="3">The sequence shown here is derived from an EMBL/GenBank/DDBJ whole genome shotgun (WGS) entry which is preliminary data.</text>
</comment>
<proteinExistence type="predicted"/>
<keyword evidence="2" id="KW-1133">Transmembrane helix</keyword>
<evidence type="ECO:0000313" key="3">
    <source>
        <dbReference type="EMBL" id="OCL33834.1"/>
    </source>
</evidence>
<protein>
    <recommendedName>
        <fullName evidence="5">Sortase</fullName>
    </recommendedName>
</protein>
<dbReference type="AlphaFoldDB" id="A0A1C0ALY9"/>
<reference evidence="4" key="1">
    <citation type="submission" date="2016-07" db="EMBL/GenBank/DDBJ databases">
        <authorList>
            <person name="Florea S."/>
            <person name="Webb J.S."/>
            <person name="Jaromczyk J."/>
            <person name="Schardl C.L."/>
        </authorList>
    </citation>
    <scope>NUCLEOTIDE SEQUENCE [LARGE SCALE GENOMIC DNA]</scope>
    <source>
        <strain evidence="4">IPBSL-7</strain>
    </source>
</reference>